<feature type="transmembrane region" description="Helical" evidence="6">
    <location>
        <begin position="378"/>
        <end position="400"/>
    </location>
</feature>
<evidence type="ECO:0000259" key="7">
    <source>
        <dbReference type="PROSITE" id="PS50850"/>
    </source>
</evidence>
<feature type="transmembrane region" description="Helical" evidence="6">
    <location>
        <begin position="127"/>
        <end position="148"/>
    </location>
</feature>
<dbReference type="RefSeq" id="WP_226999854.1">
    <property type="nucleotide sequence ID" value="NZ_CP014143.1"/>
</dbReference>
<feature type="transmembrane region" description="Helical" evidence="6">
    <location>
        <begin position="188"/>
        <end position="210"/>
    </location>
</feature>
<feature type="transmembrane region" description="Helical" evidence="6">
    <location>
        <begin position="100"/>
        <end position="121"/>
    </location>
</feature>
<feature type="transmembrane region" description="Helical" evidence="6">
    <location>
        <begin position="34"/>
        <end position="53"/>
    </location>
</feature>
<dbReference type="InterPro" id="IPR020846">
    <property type="entry name" value="MFS_dom"/>
</dbReference>
<dbReference type="EMBL" id="CP014143">
    <property type="protein sequence ID" value="AOS95707.1"/>
    <property type="molecule type" value="Genomic_DNA"/>
</dbReference>
<feature type="transmembrane region" description="Helical" evidence="6">
    <location>
        <begin position="314"/>
        <end position="333"/>
    </location>
</feature>
<comment type="subcellular location">
    <subcellularLocation>
        <location evidence="1">Membrane</location>
        <topology evidence="1">Multi-pass membrane protein</topology>
    </subcellularLocation>
</comment>
<feature type="transmembrane region" description="Helical" evidence="6">
    <location>
        <begin position="160"/>
        <end position="182"/>
    </location>
</feature>
<dbReference type="InterPro" id="IPR036259">
    <property type="entry name" value="MFS_trans_sf"/>
</dbReference>
<keyword evidence="5 6" id="KW-0472">Membrane</keyword>
<dbReference type="CDD" id="cd17328">
    <property type="entry name" value="MFS_spinster_like"/>
    <property type="match status" value="1"/>
</dbReference>
<dbReference type="GO" id="GO:0022857">
    <property type="term" value="F:transmembrane transporter activity"/>
    <property type="evidence" value="ECO:0007669"/>
    <property type="project" value="InterPro"/>
</dbReference>
<dbReference type="Pfam" id="PF07690">
    <property type="entry name" value="MFS_1"/>
    <property type="match status" value="1"/>
</dbReference>
<evidence type="ECO:0000256" key="4">
    <source>
        <dbReference type="ARBA" id="ARBA00022989"/>
    </source>
</evidence>
<dbReference type="InterPro" id="IPR011701">
    <property type="entry name" value="MFS"/>
</dbReference>
<dbReference type="Proteomes" id="UP000095672">
    <property type="component" value="Chromosome"/>
</dbReference>
<dbReference type="PANTHER" id="PTHR23505:SF79">
    <property type="entry name" value="PROTEIN SPINSTER"/>
    <property type="match status" value="1"/>
</dbReference>
<evidence type="ECO:0000256" key="2">
    <source>
        <dbReference type="ARBA" id="ARBA00022448"/>
    </source>
</evidence>
<accession>A0A1C9W3I6</accession>
<reference evidence="9" key="1">
    <citation type="submission" date="2016-01" db="EMBL/GenBank/DDBJ databases">
        <title>Complete genome sequence of Microbulbifer sp. CCB-MM1, a halophile isolated from Matang Mangrove Forest, Perak.</title>
        <authorList>
            <person name="Moh T.H."/>
            <person name="Dinesh B."/>
            <person name="Lau N.-S."/>
            <person name="Go F."/>
            <person name="Alexander Chong S.-C."/>
        </authorList>
    </citation>
    <scope>NUCLEOTIDE SEQUENCE [LARGE SCALE GENOMIC DNA]</scope>
    <source>
        <strain evidence="9">CCB-MM1</strain>
    </source>
</reference>
<keyword evidence="2" id="KW-0813">Transport</keyword>
<feature type="domain" description="Major facilitator superfamily (MFS) profile" evidence="7">
    <location>
        <begin position="35"/>
        <end position="470"/>
    </location>
</feature>
<name>A0A1C9W3I6_9GAMM</name>
<proteinExistence type="predicted"/>
<evidence type="ECO:0000313" key="8">
    <source>
        <dbReference type="EMBL" id="AOS95707.1"/>
    </source>
</evidence>
<feature type="transmembrane region" description="Helical" evidence="6">
    <location>
        <begin position="281"/>
        <end position="302"/>
    </location>
</feature>
<dbReference type="Gene3D" id="1.20.1250.20">
    <property type="entry name" value="MFS general substrate transporter like domains"/>
    <property type="match status" value="1"/>
</dbReference>
<evidence type="ECO:0000313" key="9">
    <source>
        <dbReference type="Proteomes" id="UP000095672"/>
    </source>
</evidence>
<sequence>MKSAISFENNAGAAIAGEAPGEHLMAYSGRRRRLVLGLLVLIYTCNFVDRTILATLGQAIKVDLQITDAQLGLLQGLAFALFYTALGIPLARLSERVNRVSLIAVCLVIWSTMTALCGAAQNFVQIFLMRVGVGIGEAGCTPPAHSLISDLYGSKKRATALAIYSIGIPLGVMVGAVSGGWLTEHFNWRVAMMVVGLPGVLLALVFVLVAREPQRGAADQDTSAAAEPAPSIRETAAHLFGNPAFLHITIGATLVGFVGYGTGTFSQVYFIRMFDLGYAQLGLAFGLIGGLSAGVGTILGGVLSDWAGKRHLSWYALLPAIGLLIAAPAYAYAFTRETWVFSMWMMLLPGLFHYAYIGPTLGVMHNLATARMRATATALFFVAVNLVGLGLGPYVAGLLIDKATEWQFIAAGMSDFVASCPGGVAPADASAALATACHDATAYGTRYGIVVMLAVFLWAAFHYFLAARHMGWLKGKSRISSVVEATD</sequence>
<feature type="transmembrane region" description="Helical" evidence="6">
    <location>
        <begin position="339"/>
        <end position="357"/>
    </location>
</feature>
<dbReference type="PROSITE" id="PS50850">
    <property type="entry name" value="MFS"/>
    <property type="match status" value="1"/>
</dbReference>
<evidence type="ECO:0000256" key="6">
    <source>
        <dbReference type="SAM" id="Phobius"/>
    </source>
</evidence>
<evidence type="ECO:0000256" key="1">
    <source>
        <dbReference type="ARBA" id="ARBA00004141"/>
    </source>
</evidence>
<evidence type="ECO:0000256" key="5">
    <source>
        <dbReference type="ARBA" id="ARBA00023136"/>
    </source>
</evidence>
<keyword evidence="4 6" id="KW-1133">Transmembrane helix</keyword>
<evidence type="ECO:0000256" key="3">
    <source>
        <dbReference type="ARBA" id="ARBA00022692"/>
    </source>
</evidence>
<feature type="transmembrane region" description="Helical" evidence="6">
    <location>
        <begin position="239"/>
        <end position="261"/>
    </location>
</feature>
<organism evidence="8 9">
    <name type="scientific">Microbulbifer aggregans</name>
    <dbReference type="NCBI Taxonomy" id="1769779"/>
    <lineage>
        <taxon>Bacteria</taxon>
        <taxon>Pseudomonadati</taxon>
        <taxon>Pseudomonadota</taxon>
        <taxon>Gammaproteobacteria</taxon>
        <taxon>Cellvibrionales</taxon>
        <taxon>Microbulbiferaceae</taxon>
        <taxon>Microbulbifer</taxon>
    </lineage>
</organism>
<dbReference type="STRING" id="1769779.AUP74_00235"/>
<dbReference type="SUPFAM" id="SSF103473">
    <property type="entry name" value="MFS general substrate transporter"/>
    <property type="match status" value="1"/>
</dbReference>
<protein>
    <submittedName>
        <fullName evidence="8">L-galactonate transporter</fullName>
    </submittedName>
</protein>
<dbReference type="PANTHER" id="PTHR23505">
    <property type="entry name" value="SPINSTER"/>
    <property type="match status" value="1"/>
</dbReference>
<keyword evidence="3 6" id="KW-0812">Transmembrane</keyword>
<feature type="transmembrane region" description="Helical" evidence="6">
    <location>
        <begin position="73"/>
        <end position="93"/>
    </location>
</feature>
<dbReference type="InterPro" id="IPR044770">
    <property type="entry name" value="MFS_spinster-like"/>
</dbReference>
<dbReference type="GO" id="GO:0016020">
    <property type="term" value="C:membrane"/>
    <property type="evidence" value="ECO:0007669"/>
    <property type="project" value="UniProtKB-SubCell"/>
</dbReference>
<keyword evidence="9" id="KW-1185">Reference proteome</keyword>
<feature type="transmembrane region" description="Helical" evidence="6">
    <location>
        <begin position="447"/>
        <end position="466"/>
    </location>
</feature>
<dbReference type="KEGG" id="micc:AUP74_00235"/>
<dbReference type="AlphaFoldDB" id="A0A1C9W3I6"/>
<gene>
    <name evidence="8" type="primary">yjjL</name>
    <name evidence="8" type="ORF">AUP74_00235</name>
</gene>